<dbReference type="Proteomes" id="UP001288944">
    <property type="component" value="Unassembled WGS sequence"/>
</dbReference>
<comment type="caution">
    <text evidence="2">The sequence shown here is derived from an EMBL/GenBank/DDBJ whole genome shotgun (WGS) entry which is preliminary data.</text>
</comment>
<reference evidence="2" key="1">
    <citation type="submission" date="2019-11" db="EMBL/GenBank/DDBJ databases">
        <title>Characterization of Clostridium perfringens isolates from swine manure treated agricultural soils.</title>
        <authorList>
            <person name="Wushke S.T."/>
        </authorList>
    </citation>
    <scope>NUCLEOTIDE SEQUENCE</scope>
    <source>
        <strain evidence="2">X62</strain>
    </source>
</reference>
<protein>
    <submittedName>
        <fullName evidence="2">Sulfatase-like hydrolase/transferase</fullName>
    </submittedName>
</protein>
<dbReference type="SUPFAM" id="SSF53649">
    <property type="entry name" value="Alkaline phosphatase-like"/>
    <property type="match status" value="1"/>
</dbReference>
<dbReference type="InterPro" id="IPR017850">
    <property type="entry name" value="Alkaline_phosphatase_core_sf"/>
</dbReference>
<dbReference type="AlphaFoldDB" id="A0AAW9KN93"/>
<dbReference type="Pfam" id="PF00884">
    <property type="entry name" value="Sulfatase"/>
    <property type="match status" value="1"/>
</dbReference>
<keyword evidence="2" id="KW-0378">Hydrolase</keyword>
<dbReference type="InterPro" id="IPR000917">
    <property type="entry name" value="Sulfatase_N"/>
</dbReference>
<proteinExistence type="predicted"/>
<feature type="domain" description="Sulfatase N-terminal" evidence="1">
    <location>
        <begin position="4"/>
        <end position="70"/>
    </location>
</feature>
<sequence>MKYKNIIFLVMDSLSHNNIDYLKKNLNIIDTYKDNALIFDNVFSQAPYTEAALGALLTGTNVLDYEGYLMNLKHRKYT</sequence>
<evidence type="ECO:0000313" key="3">
    <source>
        <dbReference type="Proteomes" id="UP001288944"/>
    </source>
</evidence>
<dbReference type="EMBL" id="WNUR01001249">
    <property type="protein sequence ID" value="MDZ7543493.1"/>
    <property type="molecule type" value="Genomic_DNA"/>
</dbReference>
<dbReference type="Gene3D" id="3.40.720.10">
    <property type="entry name" value="Alkaline Phosphatase, subunit A"/>
    <property type="match status" value="1"/>
</dbReference>
<feature type="non-terminal residue" evidence="2">
    <location>
        <position position="78"/>
    </location>
</feature>
<gene>
    <name evidence="2" type="ORF">GNF83_20410</name>
</gene>
<organism evidence="2 3">
    <name type="scientific">Clostridium perfringens</name>
    <dbReference type="NCBI Taxonomy" id="1502"/>
    <lineage>
        <taxon>Bacteria</taxon>
        <taxon>Bacillati</taxon>
        <taxon>Bacillota</taxon>
        <taxon>Clostridia</taxon>
        <taxon>Eubacteriales</taxon>
        <taxon>Clostridiaceae</taxon>
        <taxon>Clostridium</taxon>
    </lineage>
</organism>
<evidence type="ECO:0000259" key="1">
    <source>
        <dbReference type="Pfam" id="PF00884"/>
    </source>
</evidence>
<name>A0AAW9KN93_CLOPF</name>
<accession>A0AAW9KN93</accession>
<evidence type="ECO:0000313" key="2">
    <source>
        <dbReference type="EMBL" id="MDZ7543493.1"/>
    </source>
</evidence>
<dbReference type="GO" id="GO:0016787">
    <property type="term" value="F:hydrolase activity"/>
    <property type="evidence" value="ECO:0007669"/>
    <property type="project" value="UniProtKB-KW"/>
</dbReference>